<comment type="caution">
    <text evidence="3">The sequence shown here is derived from an EMBL/GenBank/DDBJ whole genome shotgun (WGS) entry which is preliminary data.</text>
</comment>
<organism evidence="3 4">
    <name type="scientific">Prorocentrum cordatum</name>
    <dbReference type="NCBI Taxonomy" id="2364126"/>
    <lineage>
        <taxon>Eukaryota</taxon>
        <taxon>Sar</taxon>
        <taxon>Alveolata</taxon>
        <taxon>Dinophyceae</taxon>
        <taxon>Prorocentrales</taxon>
        <taxon>Prorocentraceae</taxon>
        <taxon>Prorocentrum</taxon>
    </lineage>
</organism>
<dbReference type="InterPro" id="IPR011009">
    <property type="entry name" value="Kinase-like_dom_sf"/>
</dbReference>
<dbReference type="SMART" id="SM00220">
    <property type="entry name" value="S_TKc"/>
    <property type="match status" value="1"/>
</dbReference>
<name>A0ABN9ULY1_9DINO</name>
<dbReference type="Pfam" id="PF00069">
    <property type="entry name" value="Pkinase"/>
    <property type="match status" value="1"/>
</dbReference>
<dbReference type="SUPFAM" id="SSF56112">
    <property type="entry name" value="Protein kinase-like (PK-like)"/>
    <property type="match status" value="1"/>
</dbReference>
<dbReference type="EMBL" id="CAUYUJ010016021">
    <property type="protein sequence ID" value="CAK0860900.1"/>
    <property type="molecule type" value="Genomic_DNA"/>
</dbReference>
<dbReference type="Proteomes" id="UP001189429">
    <property type="component" value="Unassembled WGS sequence"/>
</dbReference>
<keyword evidence="4" id="KW-1185">Reference proteome</keyword>
<evidence type="ECO:0000313" key="4">
    <source>
        <dbReference type="Proteomes" id="UP001189429"/>
    </source>
</evidence>
<feature type="transmembrane region" description="Helical" evidence="1">
    <location>
        <begin position="1225"/>
        <end position="1247"/>
    </location>
</feature>
<dbReference type="InterPro" id="IPR051681">
    <property type="entry name" value="Ser/Thr_Kinases-Pseudokinases"/>
</dbReference>
<evidence type="ECO:0000313" key="3">
    <source>
        <dbReference type="EMBL" id="CAK0860900.1"/>
    </source>
</evidence>
<dbReference type="SUPFAM" id="SSF53335">
    <property type="entry name" value="S-adenosyl-L-methionine-dependent methyltransferases"/>
    <property type="match status" value="1"/>
</dbReference>
<feature type="transmembrane region" description="Helical" evidence="1">
    <location>
        <begin position="1018"/>
        <end position="1041"/>
    </location>
</feature>
<evidence type="ECO:0000256" key="1">
    <source>
        <dbReference type="SAM" id="Phobius"/>
    </source>
</evidence>
<protein>
    <recommendedName>
        <fullName evidence="2">Protein kinase domain-containing protein</fullName>
    </recommendedName>
</protein>
<proteinExistence type="predicted"/>
<dbReference type="Gene3D" id="3.40.50.150">
    <property type="entry name" value="Vaccinia Virus protein VP39"/>
    <property type="match status" value="1"/>
</dbReference>
<feature type="non-terminal residue" evidence="3">
    <location>
        <position position="1557"/>
    </location>
</feature>
<dbReference type="InterPro" id="IPR029063">
    <property type="entry name" value="SAM-dependent_MTases_sf"/>
</dbReference>
<reference evidence="3" key="1">
    <citation type="submission" date="2023-10" db="EMBL/GenBank/DDBJ databases">
        <authorList>
            <person name="Chen Y."/>
            <person name="Shah S."/>
            <person name="Dougan E. K."/>
            <person name="Thang M."/>
            <person name="Chan C."/>
        </authorList>
    </citation>
    <scope>NUCLEOTIDE SEQUENCE [LARGE SCALE GENOMIC DNA]</scope>
</reference>
<feature type="non-terminal residue" evidence="3">
    <location>
        <position position="1"/>
    </location>
</feature>
<dbReference type="InterPro" id="IPR000719">
    <property type="entry name" value="Prot_kinase_dom"/>
</dbReference>
<keyword evidence="1" id="KW-0812">Transmembrane</keyword>
<gene>
    <name evidence="3" type="ORF">PCOR1329_LOCUS49730</name>
</gene>
<accession>A0ABN9ULY1</accession>
<dbReference type="Gene3D" id="1.10.510.10">
    <property type="entry name" value="Transferase(Phosphotransferase) domain 1"/>
    <property type="match status" value="1"/>
</dbReference>
<feature type="domain" description="Protein kinase" evidence="2">
    <location>
        <begin position="1266"/>
        <end position="1557"/>
    </location>
</feature>
<feature type="transmembrane region" description="Helical" evidence="1">
    <location>
        <begin position="1253"/>
        <end position="1274"/>
    </location>
</feature>
<dbReference type="PROSITE" id="PS50011">
    <property type="entry name" value="PROTEIN_KINASE_DOM"/>
    <property type="match status" value="1"/>
</dbReference>
<keyword evidence="1" id="KW-0472">Membrane</keyword>
<sequence length="1557" mass="171414">VPKARLLVDSPAEWAKIVGHLYSLGIVEAIEDEHIFQVNDTPVLNGAFAVEKKCTPEAGEVRQCRFIMNMAPANTYLKIMTQDLSTLAASTSWVTVVLEGQRVLLWSGDDQQGAFFVCKIPRPWRSFTALTGRVPGRLVGRPELKTAHVCSAVIPMGWLLAVTLFQHLHRRLGLRPPPAGAGLPDEDEWRRDKPLPIAQVGKCRAWFQFFIDDFDAPRIVDNARKEVGVGSSYQKQQRSSYQRNGVAWAEHKAHLGEVKVEGMGVLLDGLRGRVSVPLLKLFETMLLGALLMTKDWVFWKTMLVLLGKLVRALEFRRVLFCILNEVWKFADGTHSCWVSSEMTEEILCSIGLLPFAFTDLRAEVGAMVTCSDASEDGGGACTSLKLCPEALAKLTAAATAGEGGRQHLMAGRLLLGEAPLWRAWGSSHPGLPPPAGDEVPAVLVLGLFDGIGGVIVALSRLLTKIIGYVSSDVDPCARRVIRERWPGLIDWGSIQDVGVEQVDRLVQLFGGIVDFVYCGAGSPCQYLSKLMFGRRGLEGKKSALFSEIPRILNLLSEAFPGKVRSLVENVSSMPLEDIERISRELKVTPYCFCSSCLVPNGRPRLCWLSWQLLPCEGYCYQNKGHFIEVTADGAERVELPWAKARWKKGDHRYHVGLYERACLLQHEATMELRPPLAGEREVLLGFDRGYTECAVKDGSGSSSETARCFLLGNSFSIYAVTCLLQHALVADEYQPRLWEPRALCHIGRCRTPWNDNAVYHQSNDYQYQPEAEQLVRHYLSIAERGGTGVRLDVHLPFRRRAWPRVSLEPNVWAWKVISSYRWRAGIGKHINALEIQAAVNTIKWRLRSGQGRPRRMLHLIDSQLAASVLTKGRSSSRVLRMQVKRWGALCWATGCYVMLGYIASVLQHLRGSQRLSDLRVSAVTLRRCRIAVAEFLAFAIEGVFPLTSSAEADRALGAYVEDQWANDGTLSHGRYALAGCLFFAPELRTALPFAWSLVKTWQKLAPINRAYPASPEMALGLAGAALAAGQSLLAALVLVTFDAILRTKELRDHTYEDIAFAEGGVILRLSETKIGVRSGKVQFVVVRAPIAVHLVRAAASSAQPAAWEARDKARPGACANILPAVARRAYNFKTLGQLKVRFMGDLDGIGGPSFLAPALSHLPTCGQNSAEGSLDLAAVHWALVSNLAGAMAFNLVLFCSATSRSRDYLLPCLNASTWFVSQAGAIYYGCWASLLLQTQLAFCALFVLGGNRLLATVAPCVAACCALAALRLGWGSRAALAADLALLLRGALFADWGAAAGAEALVELLEPEAWREALAELSQLEVWREANLEKIAETGRREHWLFDASEDRGMAKGVGQLANELRLIPRLRHPSTVNFHGVCIDSEKGAMTLMMELIRGIDLGRFMHVHRERVDEPCPTRMFLDLFSAIRYLRAPKPVIVRGDLKPESVMVEQRALGSNVWAQVRLMDFGGSRVLGGAEKPMGGALGWKAPEVILTKKCPPCAAADIFFLGRVVVFAKSVKRALLDRVPAVPDRPSGRSGVPRSAKCRRLVEERSL</sequence>
<keyword evidence="1" id="KW-1133">Transmembrane helix</keyword>
<evidence type="ECO:0000259" key="2">
    <source>
        <dbReference type="PROSITE" id="PS50011"/>
    </source>
</evidence>
<dbReference type="PANTHER" id="PTHR44329">
    <property type="entry name" value="SERINE/THREONINE-PROTEIN KINASE TNNI3K-RELATED"/>
    <property type="match status" value="1"/>
</dbReference>